<keyword evidence="1" id="KW-1133">Transmembrane helix</keyword>
<gene>
    <name evidence="2" type="ORF">A3K92_05295</name>
</gene>
<reference evidence="2 3" key="1">
    <citation type="submission" date="2016-03" db="EMBL/GenBank/DDBJ databases">
        <title>Complete genome sequence of Thermococcus gorgonarius.</title>
        <authorList>
            <person name="Oger P.M."/>
        </authorList>
    </citation>
    <scope>NUCLEOTIDE SEQUENCE [LARGE SCALE GENOMIC DNA]</scope>
    <source>
        <strain evidence="2 3">W-12</strain>
    </source>
</reference>
<evidence type="ECO:0000313" key="2">
    <source>
        <dbReference type="EMBL" id="ASJ00937.1"/>
    </source>
</evidence>
<feature type="transmembrane region" description="Helical" evidence="1">
    <location>
        <begin position="120"/>
        <end position="144"/>
    </location>
</feature>
<keyword evidence="1" id="KW-0812">Transmembrane</keyword>
<accession>A0A2Z2M4S4</accession>
<dbReference type="EMBL" id="CP014855">
    <property type="protein sequence ID" value="ASJ00937.1"/>
    <property type="molecule type" value="Genomic_DNA"/>
</dbReference>
<keyword evidence="1" id="KW-0472">Membrane</keyword>
<evidence type="ECO:0000313" key="3">
    <source>
        <dbReference type="Proteomes" id="UP000250134"/>
    </source>
</evidence>
<keyword evidence="3" id="KW-1185">Reference proteome</keyword>
<feature type="transmembrane region" description="Helical" evidence="1">
    <location>
        <begin position="79"/>
        <end position="108"/>
    </location>
</feature>
<name>A0A2Z2M4S4_THEGO</name>
<proteinExistence type="predicted"/>
<dbReference type="PANTHER" id="PTHR35337">
    <property type="entry name" value="SLR1478 PROTEIN"/>
    <property type="match status" value="1"/>
</dbReference>
<dbReference type="PANTHER" id="PTHR35337:SF1">
    <property type="entry name" value="SLR1478 PROTEIN"/>
    <property type="match status" value="1"/>
</dbReference>
<dbReference type="AlphaFoldDB" id="A0A2Z2M4S4"/>
<evidence type="ECO:0008006" key="4">
    <source>
        <dbReference type="Google" id="ProtNLM"/>
    </source>
</evidence>
<protein>
    <recommendedName>
        <fullName evidence="4">Stage II sporulation protein M</fullName>
    </recommendedName>
</protein>
<dbReference type="Pfam" id="PF01944">
    <property type="entry name" value="SpoIIM"/>
    <property type="match status" value="1"/>
</dbReference>
<dbReference type="Proteomes" id="UP000250134">
    <property type="component" value="Chromosome"/>
</dbReference>
<feature type="transmembrane region" description="Helical" evidence="1">
    <location>
        <begin position="164"/>
        <end position="188"/>
    </location>
</feature>
<sequence length="189" mass="20294">MPFASHRTKDKAKEYFVLLTLGFTIAMVFGVITALTVPQRALGIFENIGRSIAGKIDIKSQFHTFLSIYLNNLGVATSAYALGVFFGIVPWLVVMFNGFILGLVVTLVISQGLMSPVQALLAIVPHGIFEIPAILLSATAGIMLYRGVLKKEGLDVVYFSLRLYALSAAILLLAAFIEAFITPAVAGIG</sequence>
<organism evidence="2 3">
    <name type="scientific">Thermococcus gorgonarius</name>
    <dbReference type="NCBI Taxonomy" id="71997"/>
    <lineage>
        <taxon>Archaea</taxon>
        <taxon>Methanobacteriati</taxon>
        <taxon>Methanobacteriota</taxon>
        <taxon>Thermococci</taxon>
        <taxon>Thermococcales</taxon>
        <taxon>Thermococcaceae</taxon>
        <taxon>Thermococcus</taxon>
    </lineage>
</organism>
<dbReference type="OrthoDB" id="86288at2157"/>
<evidence type="ECO:0000256" key="1">
    <source>
        <dbReference type="SAM" id="Phobius"/>
    </source>
</evidence>
<feature type="transmembrane region" description="Helical" evidence="1">
    <location>
        <begin position="15"/>
        <end position="37"/>
    </location>
</feature>
<dbReference type="InterPro" id="IPR002798">
    <property type="entry name" value="SpoIIM-like"/>
</dbReference>
<dbReference type="KEGG" id="tgg:A3K92_05295"/>